<reference evidence="3" key="1">
    <citation type="submission" date="2020-02" db="EMBL/GenBank/DDBJ databases">
        <authorList>
            <person name="Scholz U."/>
            <person name="Mascher M."/>
            <person name="Fiebig A."/>
        </authorList>
    </citation>
    <scope>NUCLEOTIDE SEQUENCE</scope>
</reference>
<dbReference type="PANTHER" id="PTHR46863">
    <property type="entry name" value="OS09G0572100 PROTEIN"/>
    <property type="match status" value="1"/>
</dbReference>
<dbReference type="InterPro" id="IPR000719">
    <property type="entry name" value="Prot_kinase_dom"/>
</dbReference>
<sequence>MCRTRKDTQAGEPGPRPAPLVTGITEVWSSSSSFAAAAAAAASRSSSLPASSGTDRTAGSTSSYASLASLKDFLPDKYKLYSFQEICTATNNFLSKRLSSSSSNSWRCTLRERDAVVFQRRFQGDPAALRHRLAAACKIHHASIVRLLGASLGGEHIFLVYEHVNGSSLADCLRNPRSPGYAPLSSWVHRMQAATDLAQGLEYIHHYATVGAGAAPLGPVHNLLSSSSVIISDPQLRAKICHFGAVQLAGEISSSHHSDEETEEKETSPDLPTSRRREVRFEGRSGYISPELLGGGRPSQKSDVFAFGVVLLELLTGEEPVKYRYSTETKEYDRVSLVEAARELVGCSEEDDRGDAGDGKDKAAALERQQKILRWVDRRLVGSFPEEAAERAVRVALDCVRAEPERRPGMERVAGKLSRLLLLSRTWADNVLVSADLTIKVAGQQ</sequence>
<feature type="region of interest" description="Disordered" evidence="1">
    <location>
        <begin position="253"/>
        <end position="280"/>
    </location>
</feature>
<feature type="compositionally biased region" description="Basic and acidic residues" evidence="1">
    <location>
        <begin position="254"/>
        <end position="280"/>
    </location>
</feature>
<dbReference type="EMBL" id="LR746273">
    <property type="protein sequence ID" value="CAA7403347.1"/>
    <property type="molecule type" value="Genomic_DNA"/>
</dbReference>
<dbReference type="SUPFAM" id="SSF56112">
    <property type="entry name" value="Protein kinase-like (PK-like)"/>
    <property type="match status" value="1"/>
</dbReference>
<dbReference type="AlphaFoldDB" id="A0A7I8KZV3"/>
<dbReference type="PROSITE" id="PS50011">
    <property type="entry name" value="PROTEIN_KINASE_DOM"/>
    <property type="match status" value="1"/>
</dbReference>
<dbReference type="Gene3D" id="3.30.200.20">
    <property type="entry name" value="Phosphorylase Kinase, domain 1"/>
    <property type="match status" value="1"/>
</dbReference>
<dbReference type="Pfam" id="PF00069">
    <property type="entry name" value="Pkinase"/>
    <property type="match status" value="1"/>
</dbReference>
<evidence type="ECO:0000259" key="2">
    <source>
        <dbReference type="PROSITE" id="PS50011"/>
    </source>
</evidence>
<dbReference type="GO" id="GO:0004672">
    <property type="term" value="F:protein kinase activity"/>
    <property type="evidence" value="ECO:0007669"/>
    <property type="project" value="InterPro"/>
</dbReference>
<dbReference type="PANTHER" id="PTHR46863:SF1">
    <property type="entry name" value="PROTEIN KINASE SUPERFAMILY PROTEIN"/>
    <property type="match status" value="1"/>
</dbReference>
<proteinExistence type="predicted"/>
<dbReference type="Gene3D" id="1.10.510.10">
    <property type="entry name" value="Transferase(Phosphotransferase) domain 1"/>
    <property type="match status" value="1"/>
</dbReference>
<dbReference type="OrthoDB" id="4062651at2759"/>
<accession>A0A7I8KZV3</accession>
<gene>
    <name evidence="3" type="ORF">SI8410_10014025</name>
</gene>
<evidence type="ECO:0000313" key="3">
    <source>
        <dbReference type="EMBL" id="CAA7403347.1"/>
    </source>
</evidence>
<name>A0A7I8KZV3_SPIIN</name>
<keyword evidence="4" id="KW-1185">Reference proteome</keyword>
<feature type="domain" description="Protein kinase" evidence="2">
    <location>
        <begin position="91"/>
        <end position="421"/>
    </location>
</feature>
<organism evidence="3 4">
    <name type="scientific">Spirodela intermedia</name>
    <name type="common">Intermediate duckweed</name>
    <dbReference type="NCBI Taxonomy" id="51605"/>
    <lineage>
        <taxon>Eukaryota</taxon>
        <taxon>Viridiplantae</taxon>
        <taxon>Streptophyta</taxon>
        <taxon>Embryophyta</taxon>
        <taxon>Tracheophyta</taxon>
        <taxon>Spermatophyta</taxon>
        <taxon>Magnoliopsida</taxon>
        <taxon>Liliopsida</taxon>
        <taxon>Araceae</taxon>
        <taxon>Lemnoideae</taxon>
        <taxon>Spirodela</taxon>
    </lineage>
</organism>
<evidence type="ECO:0000256" key="1">
    <source>
        <dbReference type="SAM" id="MobiDB-lite"/>
    </source>
</evidence>
<protein>
    <recommendedName>
        <fullName evidence="2">Protein kinase domain-containing protein</fullName>
    </recommendedName>
</protein>
<dbReference type="InterPro" id="IPR011009">
    <property type="entry name" value="Kinase-like_dom_sf"/>
</dbReference>
<dbReference type="GO" id="GO:0005524">
    <property type="term" value="F:ATP binding"/>
    <property type="evidence" value="ECO:0007669"/>
    <property type="project" value="InterPro"/>
</dbReference>
<feature type="region of interest" description="Disordered" evidence="1">
    <location>
        <begin position="1"/>
        <end position="21"/>
    </location>
</feature>
<evidence type="ECO:0000313" key="4">
    <source>
        <dbReference type="Proteomes" id="UP000663760"/>
    </source>
</evidence>
<dbReference type="Proteomes" id="UP000663760">
    <property type="component" value="Chromosome 10"/>
</dbReference>